<dbReference type="EMBL" id="BGZK01000660">
    <property type="protein sequence ID" value="GBP55036.1"/>
    <property type="molecule type" value="Genomic_DNA"/>
</dbReference>
<gene>
    <name evidence="1" type="ORF">EVAR_46332_1</name>
</gene>
<name>A0A4C1WU22_EUMVA</name>
<organism evidence="1 2">
    <name type="scientific">Eumeta variegata</name>
    <name type="common">Bagworm moth</name>
    <name type="synonym">Eumeta japonica</name>
    <dbReference type="NCBI Taxonomy" id="151549"/>
    <lineage>
        <taxon>Eukaryota</taxon>
        <taxon>Metazoa</taxon>
        <taxon>Ecdysozoa</taxon>
        <taxon>Arthropoda</taxon>
        <taxon>Hexapoda</taxon>
        <taxon>Insecta</taxon>
        <taxon>Pterygota</taxon>
        <taxon>Neoptera</taxon>
        <taxon>Endopterygota</taxon>
        <taxon>Lepidoptera</taxon>
        <taxon>Glossata</taxon>
        <taxon>Ditrysia</taxon>
        <taxon>Tineoidea</taxon>
        <taxon>Psychidae</taxon>
        <taxon>Oiketicinae</taxon>
        <taxon>Eumeta</taxon>
    </lineage>
</organism>
<proteinExistence type="predicted"/>
<dbReference type="AlphaFoldDB" id="A0A4C1WU22"/>
<dbReference type="Proteomes" id="UP000299102">
    <property type="component" value="Unassembled WGS sequence"/>
</dbReference>
<accession>A0A4C1WU22</accession>
<protein>
    <submittedName>
        <fullName evidence="1">Uncharacterized protein</fullName>
    </submittedName>
</protein>
<reference evidence="1 2" key="1">
    <citation type="journal article" date="2019" name="Commun. Biol.">
        <title>The bagworm genome reveals a unique fibroin gene that provides high tensile strength.</title>
        <authorList>
            <person name="Kono N."/>
            <person name="Nakamura H."/>
            <person name="Ohtoshi R."/>
            <person name="Tomita M."/>
            <person name="Numata K."/>
            <person name="Arakawa K."/>
        </authorList>
    </citation>
    <scope>NUCLEOTIDE SEQUENCE [LARGE SCALE GENOMIC DNA]</scope>
</reference>
<keyword evidence="2" id="KW-1185">Reference proteome</keyword>
<sequence length="193" mass="21892">MLHELQLRYFVVEAKLAINRVAKLPFPRSPAACDPQARGPRRRHNALIQLNMEDSTFHIDYDDCEHYEFGRLNNSDNFEAMHPVLRLLKLRHEVGNLGVPHHLENGHYGTNVLPKSGRCVARITRNTDRLRTLPPSSVPSCRLTLEALPGRGKGLVQTQHPHRQHDASSPVSLVRLHSFVQCGTRNLTHRGCV</sequence>
<evidence type="ECO:0000313" key="2">
    <source>
        <dbReference type="Proteomes" id="UP000299102"/>
    </source>
</evidence>
<evidence type="ECO:0000313" key="1">
    <source>
        <dbReference type="EMBL" id="GBP55036.1"/>
    </source>
</evidence>
<comment type="caution">
    <text evidence="1">The sequence shown here is derived from an EMBL/GenBank/DDBJ whole genome shotgun (WGS) entry which is preliminary data.</text>
</comment>